<evidence type="ECO:0008006" key="4">
    <source>
        <dbReference type="Google" id="ProtNLM"/>
    </source>
</evidence>
<name>A0A1V6CBD6_UNCT6</name>
<dbReference type="InterPro" id="IPR032287">
    <property type="entry name" value="DUF4838"/>
</dbReference>
<dbReference type="SUPFAM" id="SSF55545">
    <property type="entry name" value="beta-N-acetylhexosaminidase-like domain"/>
    <property type="match status" value="1"/>
</dbReference>
<accession>A0A1V6CBD6</accession>
<dbReference type="PANTHER" id="PTHR47406">
    <property type="entry name" value="COAGULATION FACTOR 5/8 TYPE, C-TERMINAL"/>
    <property type="match status" value="1"/>
</dbReference>
<keyword evidence="1" id="KW-0378">Hydrolase</keyword>
<dbReference type="GO" id="GO:0005975">
    <property type="term" value="P:carbohydrate metabolic process"/>
    <property type="evidence" value="ECO:0007669"/>
    <property type="project" value="UniProtKB-ARBA"/>
</dbReference>
<organism evidence="3">
    <name type="scientific">candidate division TA06 bacterium ADurb.Bin131</name>
    <dbReference type="NCBI Taxonomy" id="1852827"/>
    <lineage>
        <taxon>Bacteria</taxon>
        <taxon>Bacteria division TA06</taxon>
    </lineage>
</organism>
<dbReference type="Pfam" id="PF16126">
    <property type="entry name" value="DUF4838"/>
    <property type="match status" value="1"/>
</dbReference>
<dbReference type="GO" id="GO:0016787">
    <property type="term" value="F:hydrolase activity"/>
    <property type="evidence" value="ECO:0007669"/>
    <property type="project" value="UniProtKB-KW"/>
</dbReference>
<dbReference type="EMBL" id="MWDQ01000048">
    <property type="protein sequence ID" value="OQB74205.1"/>
    <property type="molecule type" value="Genomic_DNA"/>
</dbReference>
<reference evidence="3" key="1">
    <citation type="submission" date="2017-02" db="EMBL/GenBank/DDBJ databases">
        <title>Delving into the versatile metabolic prowess of the omnipresent phylum Bacteroidetes.</title>
        <authorList>
            <person name="Nobu M.K."/>
            <person name="Mei R."/>
            <person name="Narihiro T."/>
            <person name="Kuroda K."/>
            <person name="Liu W.-T."/>
        </authorList>
    </citation>
    <scope>NUCLEOTIDE SEQUENCE</scope>
    <source>
        <strain evidence="3">ADurb.Bin131</strain>
    </source>
</reference>
<comment type="caution">
    <text evidence="3">The sequence shown here is derived from an EMBL/GenBank/DDBJ whole genome shotgun (WGS) entry which is preliminary data.</text>
</comment>
<evidence type="ECO:0000256" key="2">
    <source>
        <dbReference type="SAM" id="Phobius"/>
    </source>
</evidence>
<evidence type="ECO:0000256" key="1">
    <source>
        <dbReference type="ARBA" id="ARBA00022801"/>
    </source>
</evidence>
<sequence length="933" mass="104733">MKQILRFSFFTFTHFTMFTCLFVGLFASGILPANNLSNARAADKEVVVSHTNTIYGGKIIITREASINSLILDPAVKDLQAYLQQMTGVDYTISNDTSQGIILILTSSPDAPKDAVAQLKDKGLEAFIIRGDSSKLQIIANDVRGLSHGIYFYLEQLGVRWLMAGANWTVVPVRQNITLTINQCVTPDFFARGYYGTGGFYSNALGRNYTGSAETRAKGISEFEIEWTAWSRRMRNGGQSLGHAMGEAFISDPKITSILKEHPEYLAKIDGKYTPLFCPAFHPGNGAYVWDQEKKDYVKAVPPGTGTHDLNVIAKLNAGNPDAVELYANWIMERLRAARKGPEGYAIQTISVEPSDGTGEGNNYEELKAQGVGDGSESDQEFYIANYCARKVRAEFPDVSVVMLAYAQRSDPPTFDLEPNFIVQPAFAFRYGKKTAGLSNEEWIAAWKLKARNMAIYDYWSIPDWSHDEPTFNYLDMAKNLRYFYNNNIKGIQAESTFSGGAMGIGQYVASHLMWDINLDEKALIDDWYENAFGPAKKPMKRMLERWAQGYRPISSELGVSYKDIYEAEQLAKKNPDVLNRVYDYARYLHYLRLRNEFLNTTDAAEKTQKASVLAEYIFDINNSRMVHTTRAFDLLAFRGYPSLIKEFSLSKQGTSSDNLPDGPGWLRVHPLTNAEVSALITDGMKKYPLPDFEVKVFTGNLVPLQPIIWKAPSGDPWGVVMSASSVTVDLQIPEGLAVFPLRVSRSEDNKITVTDNAGRTIYIHNVTKSDAKDVMNDWDEMNIPLAPGHYHLNFAGKSGRLGLFNFQTWKDIPLIVRTFQNQKWSPSPRLYFYVPSGLHKIAIYFPGSYRAGGFEIPIYLPNGERAKVEERDNGKLVVVPVPEGTDGKVWSLEKLIQPYFNFEMLNVPQAFSLSPNVLMVPEDALKQGLRKP</sequence>
<keyword evidence="2" id="KW-1133">Transmembrane helix</keyword>
<evidence type="ECO:0000313" key="3">
    <source>
        <dbReference type="EMBL" id="OQB74205.1"/>
    </source>
</evidence>
<keyword evidence="2" id="KW-0472">Membrane</keyword>
<proteinExistence type="predicted"/>
<dbReference type="PANTHER" id="PTHR47406:SF2">
    <property type="entry name" value="ALPHA GLUCURONIDASE N-TERMINAL DOMAIN-CONTAINING PROTEIN"/>
    <property type="match status" value="1"/>
</dbReference>
<gene>
    <name evidence="3" type="ORF">BWX89_00612</name>
</gene>
<dbReference type="AlphaFoldDB" id="A0A1V6CBD6"/>
<dbReference type="InterPro" id="IPR029018">
    <property type="entry name" value="Hex-like_dom2"/>
</dbReference>
<feature type="transmembrane region" description="Helical" evidence="2">
    <location>
        <begin position="7"/>
        <end position="31"/>
    </location>
</feature>
<keyword evidence="2" id="KW-0812">Transmembrane</keyword>
<dbReference type="Proteomes" id="UP000485562">
    <property type="component" value="Unassembled WGS sequence"/>
</dbReference>
<protein>
    <recommendedName>
        <fullName evidence="4">Alpha glucuronidase N-terminal domain-containing protein</fullName>
    </recommendedName>
</protein>
<dbReference type="Gene3D" id="3.30.379.10">
    <property type="entry name" value="Chitobiase/beta-hexosaminidase domain 2-like"/>
    <property type="match status" value="1"/>
</dbReference>